<evidence type="ECO:0000256" key="3">
    <source>
        <dbReference type="ARBA" id="ARBA00022692"/>
    </source>
</evidence>
<evidence type="ECO:0000259" key="8">
    <source>
        <dbReference type="Pfam" id="PF01694"/>
    </source>
</evidence>
<evidence type="ECO:0000256" key="7">
    <source>
        <dbReference type="SAM" id="Phobius"/>
    </source>
</evidence>
<organism evidence="9 10">
    <name type="scientific">Persicobacter diffluens</name>
    <dbReference type="NCBI Taxonomy" id="981"/>
    <lineage>
        <taxon>Bacteria</taxon>
        <taxon>Pseudomonadati</taxon>
        <taxon>Bacteroidota</taxon>
        <taxon>Cytophagia</taxon>
        <taxon>Cytophagales</taxon>
        <taxon>Persicobacteraceae</taxon>
        <taxon>Persicobacter</taxon>
    </lineage>
</organism>
<comment type="similarity">
    <text evidence="2">Belongs to the peptidase S54 family.</text>
</comment>
<dbReference type="InterPro" id="IPR050925">
    <property type="entry name" value="Rhomboid_protease_S54"/>
</dbReference>
<dbReference type="EMBL" id="BQKE01000001">
    <property type="protein sequence ID" value="GJM61979.1"/>
    <property type="molecule type" value="Genomic_DNA"/>
</dbReference>
<feature type="domain" description="Peptidase S54 rhomboid" evidence="8">
    <location>
        <begin position="178"/>
        <end position="262"/>
    </location>
</feature>
<feature type="transmembrane region" description="Helical" evidence="7">
    <location>
        <begin position="247"/>
        <end position="263"/>
    </location>
</feature>
<gene>
    <name evidence="9" type="ORF">PEDI_25310</name>
</gene>
<dbReference type="AlphaFoldDB" id="A0AAN4VXQ9"/>
<dbReference type="PANTHER" id="PTHR43731:SF14">
    <property type="entry name" value="PRESENILIN-ASSOCIATED RHOMBOID-LIKE PROTEIN, MITOCHONDRIAL"/>
    <property type="match status" value="1"/>
</dbReference>
<protein>
    <submittedName>
        <fullName evidence="9">Rhomboid family intramembrane serine protease</fullName>
    </submittedName>
</protein>
<dbReference type="GO" id="GO:0004252">
    <property type="term" value="F:serine-type endopeptidase activity"/>
    <property type="evidence" value="ECO:0007669"/>
    <property type="project" value="InterPro"/>
</dbReference>
<evidence type="ECO:0000313" key="9">
    <source>
        <dbReference type="EMBL" id="GJM61979.1"/>
    </source>
</evidence>
<dbReference type="RefSeq" id="WP_053406827.1">
    <property type="nucleotide sequence ID" value="NZ_BQKE01000001.1"/>
</dbReference>
<dbReference type="Proteomes" id="UP001310022">
    <property type="component" value="Unassembled WGS sequence"/>
</dbReference>
<evidence type="ECO:0000313" key="10">
    <source>
        <dbReference type="Proteomes" id="UP001310022"/>
    </source>
</evidence>
<keyword evidence="9" id="KW-0645">Protease</keyword>
<dbReference type="GO" id="GO:0006508">
    <property type="term" value="P:proteolysis"/>
    <property type="evidence" value="ECO:0007669"/>
    <property type="project" value="UniProtKB-KW"/>
</dbReference>
<feature type="transmembrane region" description="Helical" evidence="7">
    <location>
        <begin position="12"/>
        <end position="30"/>
    </location>
</feature>
<evidence type="ECO:0000256" key="4">
    <source>
        <dbReference type="ARBA" id="ARBA00022801"/>
    </source>
</evidence>
<comment type="subcellular location">
    <subcellularLocation>
        <location evidence="1">Membrane</location>
        <topology evidence="1">Multi-pass membrane protein</topology>
    </subcellularLocation>
</comment>
<reference evidence="9 10" key="1">
    <citation type="submission" date="2021-12" db="EMBL/GenBank/DDBJ databases">
        <title>Genome sequencing of bacteria with rrn-lacking chromosome and rrn-plasmid.</title>
        <authorList>
            <person name="Anda M."/>
            <person name="Iwasaki W."/>
        </authorList>
    </citation>
    <scope>NUCLEOTIDE SEQUENCE [LARGE SCALE GENOMIC DNA]</scope>
    <source>
        <strain evidence="9 10">NBRC 15940</strain>
    </source>
</reference>
<keyword evidence="10" id="KW-1185">Reference proteome</keyword>
<keyword evidence="5 7" id="KW-1133">Transmembrane helix</keyword>
<evidence type="ECO:0000256" key="1">
    <source>
        <dbReference type="ARBA" id="ARBA00004141"/>
    </source>
</evidence>
<feature type="transmembrane region" description="Helical" evidence="7">
    <location>
        <begin position="214"/>
        <end position="235"/>
    </location>
</feature>
<evidence type="ECO:0000256" key="2">
    <source>
        <dbReference type="ARBA" id="ARBA00009045"/>
    </source>
</evidence>
<dbReference type="PANTHER" id="PTHR43731">
    <property type="entry name" value="RHOMBOID PROTEASE"/>
    <property type="match status" value="1"/>
</dbReference>
<keyword evidence="3 7" id="KW-0812">Transmembrane</keyword>
<keyword evidence="4" id="KW-0378">Hydrolase</keyword>
<dbReference type="SUPFAM" id="SSF144091">
    <property type="entry name" value="Rhomboid-like"/>
    <property type="match status" value="1"/>
</dbReference>
<keyword evidence="6 7" id="KW-0472">Membrane</keyword>
<feature type="transmembrane region" description="Helical" evidence="7">
    <location>
        <begin position="187"/>
        <end position="207"/>
    </location>
</feature>
<dbReference type="InterPro" id="IPR022764">
    <property type="entry name" value="Peptidase_S54_rhomboid_dom"/>
</dbReference>
<sequence>MFGRITPMVKNLLIINAAVYFLAEYILPGVTNYGALRYINSTYFLPFQIVTYMFLHGGFWHLFSNMFGLFIFGPLLEQVWGSKRFLVYYMACGIGAGVLYAGSGGLETLYVKNSLQHYQKIEHPTTADFTDVINVLERHADQYLRIGALRDFKYEYAEQGGGSQFEAQSKQLVYQISEAYSNARDQFLLVGASGAIFGIILAFGLLFPDMQLMLLFPPIPIKAKYLVMFYGAYEFLSGVSQRPGDNVAHFAHIAGMLVGYLILRQWKKQHGNFY</sequence>
<name>A0AAN4VXQ9_9BACT</name>
<comment type="caution">
    <text evidence="9">The sequence shown here is derived from an EMBL/GenBank/DDBJ whole genome shotgun (WGS) entry which is preliminary data.</text>
</comment>
<dbReference type="GO" id="GO:0016020">
    <property type="term" value="C:membrane"/>
    <property type="evidence" value="ECO:0007669"/>
    <property type="project" value="UniProtKB-SubCell"/>
</dbReference>
<evidence type="ECO:0000256" key="5">
    <source>
        <dbReference type="ARBA" id="ARBA00022989"/>
    </source>
</evidence>
<evidence type="ECO:0000256" key="6">
    <source>
        <dbReference type="ARBA" id="ARBA00023136"/>
    </source>
</evidence>
<feature type="transmembrane region" description="Helical" evidence="7">
    <location>
        <begin position="50"/>
        <end position="73"/>
    </location>
</feature>
<feature type="domain" description="Peptidase S54 rhomboid" evidence="8">
    <location>
        <begin position="48"/>
        <end position="101"/>
    </location>
</feature>
<dbReference type="Gene3D" id="1.20.1540.10">
    <property type="entry name" value="Rhomboid-like"/>
    <property type="match status" value="1"/>
</dbReference>
<proteinExistence type="inferred from homology"/>
<feature type="transmembrane region" description="Helical" evidence="7">
    <location>
        <begin position="85"/>
        <end position="103"/>
    </location>
</feature>
<dbReference type="InterPro" id="IPR035952">
    <property type="entry name" value="Rhomboid-like_sf"/>
</dbReference>
<accession>A0AAN4VXQ9</accession>
<dbReference type="Pfam" id="PF01694">
    <property type="entry name" value="Rhomboid"/>
    <property type="match status" value="2"/>
</dbReference>